<dbReference type="Proteomes" id="UP000077248">
    <property type="component" value="Unassembled WGS sequence"/>
</dbReference>
<dbReference type="KEGG" id="aalt:CC77DRAFT_1001643"/>
<feature type="transmembrane region" description="Helical" evidence="6">
    <location>
        <begin position="217"/>
        <end position="238"/>
    </location>
</feature>
<dbReference type="PANTHER" id="PTHR23501:SF193">
    <property type="entry name" value="MULTIDRUG TRANSPORTER, PUTATIVE (AFU_ORTHOLOGUE AFUA_8G00940)-RELATED"/>
    <property type="match status" value="1"/>
</dbReference>
<dbReference type="Gene3D" id="1.20.1250.20">
    <property type="entry name" value="MFS general substrate transporter like domains"/>
    <property type="match status" value="2"/>
</dbReference>
<feature type="transmembrane region" description="Helical" evidence="6">
    <location>
        <begin position="116"/>
        <end position="137"/>
    </location>
</feature>
<evidence type="ECO:0000256" key="5">
    <source>
        <dbReference type="ARBA" id="ARBA00023136"/>
    </source>
</evidence>
<dbReference type="VEuPathDB" id="FungiDB:CC77DRAFT_1001643"/>
<protein>
    <submittedName>
        <fullName evidence="8">Efflux pump protein</fullName>
    </submittedName>
</protein>
<evidence type="ECO:0000256" key="2">
    <source>
        <dbReference type="ARBA" id="ARBA00007520"/>
    </source>
</evidence>
<gene>
    <name evidence="8" type="ORF">CC77DRAFT_1001643</name>
</gene>
<dbReference type="Pfam" id="PF07690">
    <property type="entry name" value="MFS_1"/>
    <property type="match status" value="1"/>
</dbReference>
<feature type="transmembrane region" description="Helical" evidence="6">
    <location>
        <begin position="328"/>
        <end position="346"/>
    </location>
</feature>
<feature type="transmembrane region" description="Helical" evidence="6">
    <location>
        <begin position="416"/>
        <end position="439"/>
    </location>
</feature>
<dbReference type="GO" id="GO:0022857">
    <property type="term" value="F:transmembrane transporter activity"/>
    <property type="evidence" value="ECO:0007669"/>
    <property type="project" value="InterPro"/>
</dbReference>
<proteinExistence type="inferred from homology"/>
<feature type="transmembrane region" description="Helical" evidence="6">
    <location>
        <begin position="177"/>
        <end position="196"/>
    </location>
</feature>
<dbReference type="AlphaFoldDB" id="A0A177D599"/>
<dbReference type="InterPro" id="IPR036259">
    <property type="entry name" value="MFS_trans_sf"/>
</dbReference>
<feature type="transmembrane region" description="Helical" evidence="6">
    <location>
        <begin position="288"/>
        <end position="308"/>
    </location>
</feature>
<feature type="transmembrane region" description="Helical" evidence="6">
    <location>
        <begin position="250"/>
        <end position="268"/>
    </location>
</feature>
<keyword evidence="4 6" id="KW-1133">Transmembrane helix</keyword>
<evidence type="ECO:0000256" key="4">
    <source>
        <dbReference type="ARBA" id="ARBA00022989"/>
    </source>
</evidence>
<evidence type="ECO:0000313" key="9">
    <source>
        <dbReference type="Proteomes" id="UP000077248"/>
    </source>
</evidence>
<dbReference type="SUPFAM" id="SSF103473">
    <property type="entry name" value="MFS general substrate transporter"/>
    <property type="match status" value="1"/>
</dbReference>
<comment type="similarity">
    <text evidence="2">Belongs to the major facilitator superfamily. TCR/Tet family.</text>
</comment>
<feature type="transmembrane region" description="Helical" evidence="6">
    <location>
        <begin position="57"/>
        <end position="74"/>
    </location>
</feature>
<evidence type="ECO:0000259" key="7">
    <source>
        <dbReference type="PROSITE" id="PS50850"/>
    </source>
</evidence>
<evidence type="ECO:0000256" key="1">
    <source>
        <dbReference type="ARBA" id="ARBA00004141"/>
    </source>
</evidence>
<feature type="transmembrane region" description="Helical" evidence="6">
    <location>
        <begin position="86"/>
        <end position="110"/>
    </location>
</feature>
<dbReference type="CDD" id="cd17502">
    <property type="entry name" value="MFS_Azr1_MDR_like"/>
    <property type="match status" value="1"/>
</dbReference>
<name>A0A177D599_ALTAL</name>
<reference evidence="8 9" key="1">
    <citation type="submission" date="2016-05" db="EMBL/GenBank/DDBJ databases">
        <title>Comparative analysis of secretome profiles of manganese(II)-oxidizing ascomycete fungi.</title>
        <authorList>
            <consortium name="DOE Joint Genome Institute"/>
            <person name="Zeiner C.A."/>
            <person name="Purvine S.O."/>
            <person name="Zink E.M."/>
            <person name="Wu S."/>
            <person name="Pasa-Tolic L."/>
            <person name="Chaput D.L."/>
            <person name="Haridas S."/>
            <person name="Grigoriev I.V."/>
            <person name="Santelli C.M."/>
            <person name="Hansel C.M."/>
        </authorList>
    </citation>
    <scope>NUCLEOTIDE SEQUENCE [LARGE SCALE GENOMIC DNA]</scope>
    <source>
        <strain evidence="8 9">SRC1lrK2f</strain>
    </source>
</reference>
<comment type="subcellular location">
    <subcellularLocation>
        <location evidence="1">Membrane</location>
        <topology evidence="1">Multi-pass membrane protein</topology>
    </subcellularLocation>
</comment>
<keyword evidence="5 6" id="KW-0472">Membrane</keyword>
<feature type="transmembrane region" description="Helical" evidence="6">
    <location>
        <begin position="492"/>
        <end position="512"/>
    </location>
</feature>
<feature type="transmembrane region" description="Helical" evidence="6">
    <location>
        <begin position="144"/>
        <end position="165"/>
    </location>
</feature>
<evidence type="ECO:0000313" key="8">
    <source>
        <dbReference type="EMBL" id="OAG14320.1"/>
    </source>
</evidence>
<keyword evidence="9" id="KW-1185">Reference proteome</keyword>
<dbReference type="PROSITE" id="PS50850">
    <property type="entry name" value="MFS"/>
    <property type="match status" value="1"/>
</dbReference>
<sequence length="541" mass="57103">MAHNGNITSRDQYLSGLRLFVLLGSLTLVTFLVCLDTSIMGTAIPRITSEFHSLADVGWYIGAFTLASATLQPLSGKLYANLSTKVVFLTFVLLFELGSLLCAVASSSAFLIVGRVVAGLGASGIVNGAMTMLAAAVPAEKSPVYTGIVLGTAQMGIVAGPLIGGALTEHATWRWCFYMNLPIGGAAAALITLVRIPERILKPRLTVSVFRKVVSDLDLFGFVLFVPPSVMLLLALQLGSSGAQAWDSSVVIGLFCGAGICAILFILWEKRAEDQAMLPGKLLGKRVVWTSCVHASCIITCMMTASIWMPTYFQAVKNNGPTDSGVHVLPSILSQLLAVIATGAAVSRMGYYLPWALASGVITTIGNVLVSTFTVSTSTAVWIGYQIVLGAGRGCGMQMAIIAVQNAVPPSQYPIALASLVFFQNLSTSVAVVIANTIFAQTLTSKISLYVPSVSPRIVLDTGSSASAVRALVPLEELDGLLRAYSESLRNVFYFLSAIACIAVIASLGMGWKDIRKNSAEPEKDVAMDGVCQDGKKLEGP</sequence>
<dbReference type="InterPro" id="IPR020846">
    <property type="entry name" value="MFS_dom"/>
</dbReference>
<dbReference type="PANTHER" id="PTHR23501">
    <property type="entry name" value="MAJOR FACILITATOR SUPERFAMILY"/>
    <property type="match status" value="1"/>
</dbReference>
<evidence type="ECO:0000256" key="3">
    <source>
        <dbReference type="ARBA" id="ARBA00022692"/>
    </source>
</evidence>
<evidence type="ECO:0000256" key="6">
    <source>
        <dbReference type="SAM" id="Phobius"/>
    </source>
</evidence>
<dbReference type="GO" id="GO:0005886">
    <property type="term" value="C:plasma membrane"/>
    <property type="evidence" value="ECO:0007669"/>
    <property type="project" value="TreeGrafter"/>
</dbReference>
<dbReference type="EMBL" id="KV441501">
    <property type="protein sequence ID" value="OAG14320.1"/>
    <property type="molecule type" value="Genomic_DNA"/>
</dbReference>
<feature type="transmembrane region" description="Helical" evidence="6">
    <location>
        <begin position="353"/>
        <end position="376"/>
    </location>
</feature>
<keyword evidence="3 6" id="KW-0812">Transmembrane</keyword>
<organism evidence="8 9">
    <name type="scientific">Alternaria alternata</name>
    <name type="common">Alternaria rot fungus</name>
    <name type="synonym">Torula alternata</name>
    <dbReference type="NCBI Taxonomy" id="5599"/>
    <lineage>
        <taxon>Eukaryota</taxon>
        <taxon>Fungi</taxon>
        <taxon>Dikarya</taxon>
        <taxon>Ascomycota</taxon>
        <taxon>Pezizomycotina</taxon>
        <taxon>Dothideomycetes</taxon>
        <taxon>Pleosporomycetidae</taxon>
        <taxon>Pleosporales</taxon>
        <taxon>Pleosporineae</taxon>
        <taxon>Pleosporaceae</taxon>
        <taxon>Alternaria</taxon>
        <taxon>Alternaria sect. Alternaria</taxon>
        <taxon>Alternaria alternata complex</taxon>
    </lineage>
</organism>
<accession>A0A177D599</accession>
<feature type="domain" description="Major facilitator superfamily (MFS) profile" evidence="7">
    <location>
        <begin position="22"/>
        <end position="515"/>
    </location>
</feature>
<dbReference type="OMA" id="VGWYIGA"/>
<feature type="transmembrane region" description="Helical" evidence="6">
    <location>
        <begin position="20"/>
        <end position="45"/>
    </location>
</feature>
<dbReference type="GeneID" id="29108753"/>
<dbReference type="InterPro" id="IPR011701">
    <property type="entry name" value="MFS"/>
</dbReference>
<dbReference type="RefSeq" id="XP_018379741.1">
    <property type="nucleotide sequence ID" value="XM_018523159.1"/>
</dbReference>